<sequence length="159" mass="18029">MFAKPQKEHSWLDQLVGEWAVETECQMGPDQPPNKTIGHMNCTSLGGLWLIAEGEGEAPEDGVWKSVMTLGYDPEKKLYVGTFVASMMTHLWLYSGSIDESGTKLILDTEGPKWEQEGMARYQDIVEIIDEAHWVLTSQILGEDGEWNEFMSSHHRRSK</sequence>
<dbReference type="InterPro" id="IPR011473">
    <property type="entry name" value="DUF1579"/>
</dbReference>
<evidence type="ECO:0000313" key="2">
    <source>
        <dbReference type="Proteomes" id="UP000318704"/>
    </source>
</evidence>
<dbReference type="KEGG" id="gaw:V144x_43010"/>
<name>A0A517W0L1_9PLAN</name>
<reference evidence="1 2" key="1">
    <citation type="submission" date="2019-03" db="EMBL/GenBank/DDBJ databases">
        <title>Deep-cultivation of Planctomycetes and their phenomic and genomic characterization uncovers novel biology.</title>
        <authorList>
            <person name="Wiegand S."/>
            <person name="Jogler M."/>
            <person name="Boedeker C."/>
            <person name="Pinto D."/>
            <person name="Vollmers J."/>
            <person name="Rivas-Marin E."/>
            <person name="Kohn T."/>
            <person name="Peeters S.H."/>
            <person name="Heuer A."/>
            <person name="Rast P."/>
            <person name="Oberbeckmann S."/>
            <person name="Bunk B."/>
            <person name="Jeske O."/>
            <person name="Meyerdierks A."/>
            <person name="Storesund J.E."/>
            <person name="Kallscheuer N."/>
            <person name="Luecker S."/>
            <person name="Lage O.M."/>
            <person name="Pohl T."/>
            <person name="Merkel B.J."/>
            <person name="Hornburger P."/>
            <person name="Mueller R.-W."/>
            <person name="Bruemmer F."/>
            <person name="Labrenz M."/>
            <person name="Spormann A.M."/>
            <person name="Op den Camp H."/>
            <person name="Overmann J."/>
            <person name="Amann R."/>
            <person name="Jetten M.S.M."/>
            <person name="Mascher T."/>
            <person name="Medema M.H."/>
            <person name="Devos D.P."/>
            <person name="Kaster A.-K."/>
            <person name="Ovreas L."/>
            <person name="Rohde M."/>
            <person name="Galperin M.Y."/>
            <person name="Jogler C."/>
        </authorList>
    </citation>
    <scope>NUCLEOTIDE SEQUENCE [LARGE SCALE GENOMIC DNA]</scope>
    <source>
        <strain evidence="1 2">V144</strain>
    </source>
</reference>
<dbReference type="Proteomes" id="UP000318704">
    <property type="component" value="Chromosome"/>
</dbReference>
<dbReference type="AlphaFoldDB" id="A0A517W0L1"/>
<dbReference type="Pfam" id="PF07617">
    <property type="entry name" value="DUF1579"/>
    <property type="match status" value="1"/>
</dbReference>
<evidence type="ECO:0008006" key="3">
    <source>
        <dbReference type="Google" id="ProtNLM"/>
    </source>
</evidence>
<protein>
    <recommendedName>
        <fullName evidence="3">DUF1579 domain-containing protein</fullName>
    </recommendedName>
</protein>
<dbReference type="EMBL" id="CP037920">
    <property type="protein sequence ID" value="QDT98793.1"/>
    <property type="molecule type" value="Genomic_DNA"/>
</dbReference>
<dbReference type="RefSeq" id="WP_144987748.1">
    <property type="nucleotide sequence ID" value="NZ_CP037920.1"/>
</dbReference>
<gene>
    <name evidence="1" type="ORF">V144x_43010</name>
</gene>
<organism evidence="1 2">
    <name type="scientific">Gimesia aquarii</name>
    <dbReference type="NCBI Taxonomy" id="2527964"/>
    <lineage>
        <taxon>Bacteria</taxon>
        <taxon>Pseudomonadati</taxon>
        <taxon>Planctomycetota</taxon>
        <taxon>Planctomycetia</taxon>
        <taxon>Planctomycetales</taxon>
        <taxon>Planctomycetaceae</taxon>
        <taxon>Gimesia</taxon>
    </lineage>
</organism>
<accession>A0A517W0L1</accession>
<evidence type="ECO:0000313" key="1">
    <source>
        <dbReference type="EMBL" id="QDT98793.1"/>
    </source>
</evidence>
<proteinExistence type="predicted"/>